<evidence type="ECO:0000256" key="1">
    <source>
        <dbReference type="ARBA" id="ARBA00022741"/>
    </source>
</evidence>
<evidence type="ECO:0000313" key="4">
    <source>
        <dbReference type="EMBL" id="HGQ35187.1"/>
    </source>
</evidence>
<dbReference type="EMBL" id="DTBD01000066">
    <property type="protein sequence ID" value="HGQ65001.1"/>
    <property type="molecule type" value="Genomic_DNA"/>
</dbReference>
<evidence type="ECO:0000256" key="2">
    <source>
        <dbReference type="ARBA" id="ARBA00022840"/>
    </source>
</evidence>
<evidence type="ECO:0000259" key="3">
    <source>
        <dbReference type="Pfam" id="PF00733"/>
    </source>
</evidence>
<accession>A0A7C4JL54</accession>
<dbReference type="InterPro" id="IPR050795">
    <property type="entry name" value="Asn_Synthetase"/>
</dbReference>
<proteinExistence type="predicted"/>
<dbReference type="CDD" id="cd01991">
    <property type="entry name" value="Asn_synthase_B_C"/>
    <property type="match status" value="1"/>
</dbReference>
<dbReference type="Gene3D" id="3.40.50.620">
    <property type="entry name" value="HUPs"/>
    <property type="match status" value="1"/>
</dbReference>
<dbReference type="SUPFAM" id="SSF52402">
    <property type="entry name" value="Adenine nucleotide alpha hydrolases-like"/>
    <property type="match status" value="1"/>
</dbReference>
<dbReference type="EMBL" id="DTCK01000008">
    <property type="protein sequence ID" value="HGQ35187.1"/>
    <property type="molecule type" value="Genomic_DNA"/>
</dbReference>
<organism evidence="5">
    <name type="scientific">Ignisphaera aggregans</name>
    <dbReference type="NCBI Taxonomy" id="334771"/>
    <lineage>
        <taxon>Archaea</taxon>
        <taxon>Thermoproteota</taxon>
        <taxon>Thermoprotei</taxon>
        <taxon>Desulfurococcales</taxon>
        <taxon>Desulfurococcaceae</taxon>
        <taxon>Ignisphaera</taxon>
    </lineage>
</organism>
<sequence>MRVPLPCYVYVDNLFTELVKVVKEHECDCIALSGGIDTTVVLLAALEAGLKPKGYTAMCSFGLPKDLFYVNYISKVFSIDIEFVEINSEVVEDLKSKVIRCIGTNKVNSHKDGGCIEVRNDIVFYATFEKARDSGCRCVYVGSGGDELFAGYGFMLNLSREGLEEAIRRLSRGRYPELEVAKCLGIEVVAPFLDNHIIELAEKIPIECIRSEKMQGKEILREILIKKGLYLIGERVKTPAESGAGTITICRSVYDE</sequence>
<protein>
    <submittedName>
        <fullName evidence="5">Asparagine synthase</fullName>
    </submittedName>
</protein>
<feature type="domain" description="Asparagine synthetase" evidence="3">
    <location>
        <begin position="29"/>
        <end position="165"/>
    </location>
</feature>
<reference evidence="5" key="1">
    <citation type="journal article" date="2020" name="mSystems">
        <title>Genome- and Community-Level Interaction Insights into Carbon Utilization and Element Cycling Functions of Hydrothermarchaeota in Hydrothermal Sediment.</title>
        <authorList>
            <person name="Zhou Z."/>
            <person name="Liu Y."/>
            <person name="Xu W."/>
            <person name="Pan J."/>
            <person name="Luo Z.H."/>
            <person name="Li M."/>
        </authorList>
    </citation>
    <scope>NUCLEOTIDE SEQUENCE [LARGE SCALE GENOMIC DNA]</scope>
    <source>
        <strain evidence="5">SpSt-637</strain>
        <strain evidence="4">SpSt-667</strain>
    </source>
</reference>
<dbReference type="GO" id="GO:0005524">
    <property type="term" value="F:ATP binding"/>
    <property type="evidence" value="ECO:0007669"/>
    <property type="project" value="UniProtKB-KW"/>
</dbReference>
<dbReference type="InterPro" id="IPR001962">
    <property type="entry name" value="Asn_synthase"/>
</dbReference>
<dbReference type="GO" id="GO:0005829">
    <property type="term" value="C:cytosol"/>
    <property type="evidence" value="ECO:0007669"/>
    <property type="project" value="TreeGrafter"/>
</dbReference>
<dbReference type="AlphaFoldDB" id="A0A7C4JL54"/>
<evidence type="ECO:0000313" key="5">
    <source>
        <dbReference type="EMBL" id="HGQ65001.1"/>
    </source>
</evidence>
<keyword evidence="2" id="KW-0067">ATP-binding</keyword>
<dbReference type="Pfam" id="PF00733">
    <property type="entry name" value="Asn_synthase"/>
    <property type="match status" value="1"/>
</dbReference>
<dbReference type="GO" id="GO:0006529">
    <property type="term" value="P:asparagine biosynthetic process"/>
    <property type="evidence" value="ECO:0007669"/>
    <property type="project" value="InterPro"/>
</dbReference>
<comment type="caution">
    <text evidence="5">The sequence shown here is derived from an EMBL/GenBank/DDBJ whole genome shotgun (WGS) entry which is preliminary data.</text>
</comment>
<dbReference type="PANTHER" id="PTHR11772">
    <property type="entry name" value="ASPARAGINE SYNTHETASE"/>
    <property type="match status" value="1"/>
</dbReference>
<keyword evidence="1" id="KW-0547">Nucleotide-binding</keyword>
<dbReference type="GO" id="GO:0004066">
    <property type="term" value="F:asparagine synthase (glutamine-hydrolyzing) activity"/>
    <property type="evidence" value="ECO:0007669"/>
    <property type="project" value="InterPro"/>
</dbReference>
<dbReference type="InterPro" id="IPR014729">
    <property type="entry name" value="Rossmann-like_a/b/a_fold"/>
</dbReference>
<name>A0A7C4JL54_9CREN</name>
<dbReference type="PANTHER" id="PTHR11772:SF46">
    <property type="entry name" value="ASPARAGINE SYNTHETASE DOMAIN-CONTAINING PROTEIN"/>
    <property type="match status" value="1"/>
</dbReference>
<gene>
    <name evidence="5" type="ORF">ENU08_07140</name>
    <name evidence="4" type="ORF">ENU41_00710</name>
</gene>